<feature type="transmembrane region" description="Helical" evidence="1">
    <location>
        <begin position="6"/>
        <end position="28"/>
    </location>
</feature>
<reference evidence="2 3" key="1">
    <citation type="submission" date="2016-11" db="EMBL/GenBank/DDBJ databases">
        <authorList>
            <person name="Jaros S."/>
            <person name="Januszkiewicz K."/>
            <person name="Wedrychowicz H."/>
        </authorList>
    </citation>
    <scope>NUCLEOTIDE SEQUENCE [LARGE SCALE GENOMIC DNA]</scope>
    <source>
        <strain evidence="2 3">DSM 19436</strain>
    </source>
</reference>
<dbReference type="AlphaFoldDB" id="A0A1M5G1U6"/>
<proteinExistence type="predicted"/>
<dbReference type="RefSeq" id="WP_073054703.1">
    <property type="nucleotide sequence ID" value="NZ_FQUP01000003.1"/>
</dbReference>
<keyword evidence="1" id="KW-1133">Transmembrane helix</keyword>
<evidence type="ECO:0000313" key="2">
    <source>
        <dbReference type="EMBL" id="SHF97676.1"/>
    </source>
</evidence>
<organism evidence="2 3">
    <name type="scientific">Kaistia soli DSM 19436</name>
    <dbReference type="NCBI Taxonomy" id="1122133"/>
    <lineage>
        <taxon>Bacteria</taxon>
        <taxon>Pseudomonadati</taxon>
        <taxon>Pseudomonadota</taxon>
        <taxon>Alphaproteobacteria</taxon>
        <taxon>Hyphomicrobiales</taxon>
        <taxon>Kaistiaceae</taxon>
        <taxon>Kaistia</taxon>
    </lineage>
</organism>
<evidence type="ECO:0000313" key="3">
    <source>
        <dbReference type="Proteomes" id="UP000184485"/>
    </source>
</evidence>
<protein>
    <submittedName>
        <fullName evidence="2">Energy-coupling factor transport system substrate-specific component</fullName>
    </submittedName>
</protein>
<feature type="transmembrane region" description="Helical" evidence="1">
    <location>
        <begin position="135"/>
        <end position="154"/>
    </location>
</feature>
<feature type="transmembrane region" description="Helical" evidence="1">
    <location>
        <begin position="40"/>
        <end position="63"/>
    </location>
</feature>
<accession>A0A1M5G1U6</accession>
<dbReference type="EMBL" id="FQUP01000003">
    <property type="protein sequence ID" value="SHF97676.1"/>
    <property type="molecule type" value="Genomic_DNA"/>
</dbReference>
<feature type="transmembrane region" description="Helical" evidence="1">
    <location>
        <begin position="69"/>
        <end position="88"/>
    </location>
</feature>
<name>A0A1M5G1U6_9HYPH</name>
<gene>
    <name evidence="2" type="ORF">SAMN02745157_3251</name>
</gene>
<dbReference type="Gene3D" id="1.10.1760.20">
    <property type="match status" value="1"/>
</dbReference>
<keyword evidence="3" id="KW-1185">Reference proteome</keyword>
<dbReference type="Proteomes" id="UP000184485">
    <property type="component" value="Unassembled WGS sequence"/>
</dbReference>
<evidence type="ECO:0000256" key="1">
    <source>
        <dbReference type="SAM" id="Phobius"/>
    </source>
</evidence>
<dbReference type="STRING" id="1122133.SAMN02745157_3251"/>
<dbReference type="OrthoDB" id="9766854at2"/>
<keyword evidence="1" id="KW-0812">Transmembrane</keyword>
<feature type="transmembrane region" description="Helical" evidence="1">
    <location>
        <begin position="100"/>
        <end position="123"/>
    </location>
</feature>
<keyword evidence="1" id="KW-0472">Membrane</keyword>
<sequence length="190" mass="19804">MKFDNRTLVLMAAAIVINIVVGQIVAWLKLPLFIDSIGTILVGILAGPIAGAIVGTLACLIWGLILDPVAAAFFPVALVIGASAGILARYGWFSSLGKTIVSGAIIAVISTIVAIPIIVYMFGGVTGSGTDFATAYLLAMGTQLIQSVAISNLVQNLADKIITAVIAWLIATRLPRNFTTGLPFFAYTKP</sequence>